<dbReference type="EMBL" id="NXNI01000001">
    <property type="protein sequence ID" value="PCR89728.1"/>
    <property type="molecule type" value="Genomic_DNA"/>
</dbReference>
<protein>
    <submittedName>
        <fullName evidence="2">Uncharacterized protein</fullName>
    </submittedName>
</protein>
<keyword evidence="1" id="KW-0175">Coiled coil</keyword>
<gene>
    <name evidence="2" type="ORF">CP557_03765</name>
</gene>
<name>A0A2A5QSA4_9EURY</name>
<sequence>MTPRPTRVSGPRRDRATPVELAVLNDRLEAAERRQRQLQNTVAALGREVGVSVGCLCGHCDESFTLVKAGRMYCPKCGHGQSL</sequence>
<evidence type="ECO:0000256" key="1">
    <source>
        <dbReference type="SAM" id="Coils"/>
    </source>
</evidence>
<proteinExistence type="predicted"/>
<reference evidence="2 3" key="1">
    <citation type="submission" date="2017-09" db="EMBL/GenBank/DDBJ databases">
        <title>Genome sequences of Natrinema ejinorence JCM 13890T.</title>
        <authorList>
            <person name="Roh S.W."/>
            <person name="Kim Y.B."/>
            <person name="Kim J.Y."/>
        </authorList>
    </citation>
    <scope>NUCLEOTIDE SEQUENCE [LARGE SCALE GENOMIC DNA]</scope>
    <source>
        <strain evidence="2 3">JCM 13890</strain>
    </source>
</reference>
<comment type="caution">
    <text evidence="2">The sequence shown here is derived from an EMBL/GenBank/DDBJ whole genome shotgun (WGS) entry which is preliminary data.</text>
</comment>
<keyword evidence="3" id="KW-1185">Reference proteome</keyword>
<evidence type="ECO:0000313" key="2">
    <source>
        <dbReference type="EMBL" id="PCR89728.1"/>
    </source>
</evidence>
<organism evidence="2 3">
    <name type="scientific">Natrinema ejinorense</name>
    <dbReference type="NCBI Taxonomy" id="373386"/>
    <lineage>
        <taxon>Archaea</taxon>
        <taxon>Methanobacteriati</taxon>
        <taxon>Methanobacteriota</taxon>
        <taxon>Stenosarchaea group</taxon>
        <taxon>Halobacteria</taxon>
        <taxon>Halobacteriales</taxon>
        <taxon>Natrialbaceae</taxon>
        <taxon>Natrinema</taxon>
    </lineage>
</organism>
<accession>A0A2A5QSA4</accession>
<dbReference type="Proteomes" id="UP000219689">
    <property type="component" value="Unassembled WGS sequence"/>
</dbReference>
<dbReference type="AlphaFoldDB" id="A0A2A5QSA4"/>
<evidence type="ECO:0000313" key="3">
    <source>
        <dbReference type="Proteomes" id="UP000219689"/>
    </source>
</evidence>
<feature type="coiled-coil region" evidence="1">
    <location>
        <begin position="21"/>
        <end position="48"/>
    </location>
</feature>